<feature type="coiled-coil region" evidence="3">
    <location>
        <begin position="285"/>
        <end position="312"/>
    </location>
</feature>
<name>A0ABS5IBG4_9PROT</name>
<protein>
    <submittedName>
        <fullName evidence="4">HlyD family efflux transporter periplasmic adaptor subunit</fullName>
    </submittedName>
</protein>
<organism evidence="4 5">
    <name type="scientific">Magnetospirillum sulfuroxidans</name>
    <dbReference type="NCBI Taxonomy" id="611300"/>
    <lineage>
        <taxon>Bacteria</taxon>
        <taxon>Pseudomonadati</taxon>
        <taxon>Pseudomonadota</taxon>
        <taxon>Alphaproteobacteria</taxon>
        <taxon>Rhodospirillales</taxon>
        <taxon>Rhodospirillaceae</taxon>
        <taxon>Magnetospirillum</taxon>
    </lineage>
</organism>
<dbReference type="RefSeq" id="WP_211546609.1">
    <property type="nucleotide sequence ID" value="NZ_JAGTUF010000003.1"/>
</dbReference>
<comment type="subcellular location">
    <subcellularLocation>
        <location evidence="1">Cell envelope</location>
    </subcellularLocation>
</comment>
<evidence type="ECO:0000256" key="3">
    <source>
        <dbReference type="SAM" id="Coils"/>
    </source>
</evidence>
<dbReference type="PANTHER" id="PTHR32347">
    <property type="entry name" value="EFFLUX SYSTEM COMPONENT YKNX-RELATED"/>
    <property type="match status" value="1"/>
</dbReference>
<reference evidence="4 5" key="1">
    <citation type="submission" date="2021-04" db="EMBL/GenBank/DDBJ databases">
        <title>Magnetospirillum sulfuroxidans sp. nov., a facultative chemolithoautotrophic sulfur-oxidizing alphaproteobacterium isolated from freshwater sediment and proposals for Paramagetospirillum gen. nov., and Magnetospirillaceae fam. nov.</title>
        <authorList>
            <person name="Koziaeva V."/>
            <person name="Geelhoed J.S."/>
            <person name="Sorokin D.Y."/>
            <person name="Grouzdev D.S."/>
        </authorList>
    </citation>
    <scope>NUCLEOTIDE SEQUENCE [LARGE SCALE GENOMIC DNA]</scope>
    <source>
        <strain evidence="4 5">J10</strain>
    </source>
</reference>
<keyword evidence="2 3" id="KW-0175">Coiled coil</keyword>
<dbReference type="PANTHER" id="PTHR32347:SF23">
    <property type="entry name" value="BLL5650 PROTEIN"/>
    <property type="match status" value="1"/>
</dbReference>
<proteinExistence type="predicted"/>
<accession>A0ABS5IBG4</accession>
<dbReference type="SUPFAM" id="SSF111369">
    <property type="entry name" value="HlyD-like secretion proteins"/>
    <property type="match status" value="1"/>
</dbReference>
<gene>
    <name evidence="4" type="ORF">KEC16_05130</name>
</gene>
<dbReference type="EMBL" id="JAGTUF010000003">
    <property type="protein sequence ID" value="MBR9971093.1"/>
    <property type="molecule type" value="Genomic_DNA"/>
</dbReference>
<evidence type="ECO:0000256" key="2">
    <source>
        <dbReference type="ARBA" id="ARBA00023054"/>
    </source>
</evidence>
<dbReference type="InterPro" id="IPR050465">
    <property type="entry name" value="UPF0194_transport"/>
</dbReference>
<evidence type="ECO:0000313" key="5">
    <source>
        <dbReference type="Proteomes" id="UP000680714"/>
    </source>
</evidence>
<keyword evidence="5" id="KW-1185">Reference proteome</keyword>
<comment type="caution">
    <text evidence="4">The sequence shown here is derived from an EMBL/GenBank/DDBJ whole genome shotgun (WGS) entry which is preliminary data.</text>
</comment>
<evidence type="ECO:0000256" key="1">
    <source>
        <dbReference type="ARBA" id="ARBA00004196"/>
    </source>
</evidence>
<dbReference type="Proteomes" id="UP000680714">
    <property type="component" value="Unassembled WGS sequence"/>
</dbReference>
<evidence type="ECO:0000313" key="4">
    <source>
        <dbReference type="EMBL" id="MBR9971093.1"/>
    </source>
</evidence>
<dbReference type="Gene3D" id="2.40.50.100">
    <property type="match status" value="1"/>
</dbReference>
<sequence length="448" mass="48113">MSAGHNLQLLRLSALLQLEQRARRCSAAELGFLMVNDTAGVVPCQQAALWRRSGPGAGDVAALSGACAPDPASPYVGWLRQVLAIFDQDEVAGPRVVLSSHLPAALATDWVEWLPSHALWCPLDAGQGQRLGGLLLARSAPWHDGDTHMMAALAGAYAQAWLLASQRPVGLPWVTKLRHRRRAVVAVVAVLAVLALLPIRQSVLAPAEVVPITPMQIRAPFDGVVDTIAVAPNAEVTAGQVLVSLDTTQLRTRHRVATKSREIAEAEYSQTAQMALSDPSVKGRLALLQSKIEQQAAEVGFVEEQLRRAEMSAPAAGIAVFDDANDWVGRPVAVGERIMIVADPTQVELEIQVPVADVTTFDTGAETVFFPNVAPDHPVDASVVFASHASQPAADGVLAHRFRAAFAGTGPDLRLGLKGTAKIYGERRPLLMWLLRRPLAMVRQWLML</sequence>